<keyword evidence="11" id="KW-0238">DNA-binding</keyword>
<evidence type="ECO:0000313" key="19">
    <source>
        <dbReference type="Proteomes" id="UP000633448"/>
    </source>
</evidence>
<evidence type="ECO:0000256" key="7">
    <source>
        <dbReference type="ARBA" id="ARBA00022833"/>
    </source>
</evidence>
<evidence type="ECO:0000256" key="1">
    <source>
        <dbReference type="ARBA" id="ARBA00004123"/>
    </source>
</evidence>
<dbReference type="SUPFAM" id="SSF57667">
    <property type="entry name" value="beta-beta-alpha zinc fingers"/>
    <property type="match status" value="4"/>
</dbReference>
<dbReference type="InterPro" id="IPR050589">
    <property type="entry name" value="Ikaros_C2H2-ZF"/>
</dbReference>
<dbReference type="FunFam" id="3.30.160.60:FF:000124">
    <property type="entry name" value="IKAROS family zinc finger 4"/>
    <property type="match status" value="1"/>
</dbReference>
<dbReference type="OrthoDB" id="654211at2759"/>
<reference evidence="18" key="1">
    <citation type="submission" date="2019-10" db="EMBL/GenBank/DDBJ databases">
        <title>Bird 10,000 Genomes (B10K) Project - Family phase.</title>
        <authorList>
            <person name="Zhang G."/>
        </authorList>
    </citation>
    <scope>NUCLEOTIDE SEQUENCE</scope>
    <source>
        <strain evidence="18">B10K-DU-002-53</strain>
        <tissue evidence="18">Muscle</tissue>
    </source>
</reference>
<gene>
    <name evidence="18" type="primary">Ikzf2</name>
    <name evidence="18" type="ORF">PITSOR_R08503</name>
</gene>
<evidence type="ECO:0000256" key="13">
    <source>
        <dbReference type="ARBA" id="ARBA00023242"/>
    </source>
</evidence>
<evidence type="ECO:0000256" key="15">
    <source>
        <dbReference type="PROSITE-ProRule" id="PRU00042"/>
    </source>
</evidence>
<feature type="domain" description="C2H2-type" evidence="17">
    <location>
        <begin position="241"/>
        <end position="269"/>
    </location>
</feature>
<feature type="compositionally biased region" description="Basic and acidic residues" evidence="16">
    <location>
        <begin position="413"/>
        <end position="424"/>
    </location>
</feature>
<keyword evidence="4" id="KW-0479">Metal-binding</keyword>
<dbReference type="FunFam" id="3.30.160.60:FF:000372">
    <property type="entry name" value="IKAROS family zinc finger 4"/>
    <property type="match status" value="1"/>
</dbReference>
<keyword evidence="6 15" id="KW-0863">Zinc-finger</keyword>
<evidence type="ECO:0000256" key="4">
    <source>
        <dbReference type="ARBA" id="ARBA00022723"/>
    </source>
</evidence>
<feature type="domain" description="C2H2-type" evidence="17">
    <location>
        <begin position="169"/>
        <end position="192"/>
    </location>
</feature>
<comment type="subcellular location">
    <subcellularLocation>
        <location evidence="1">Nucleus</location>
    </subcellularLocation>
</comment>
<dbReference type="GO" id="GO:0008270">
    <property type="term" value="F:zinc ion binding"/>
    <property type="evidence" value="ECO:0007669"/>
    <property type="project" value="UniProtKB-KW"/>
</dbReference>
<feature type="region of interest" description="Disordered" evidence="16">
    <location>
        <begin position="28"/>
        <end position="50"/>
    </location>
</feature>
<evidence type="ECO:0000259" key="17">
    <source>
        <dbReference type="PROSITE" id="PS50157"/>
    </source>
</evidence>
<comment type="similarity">
    <text evidence="14">Belongs to the Ikaros C2H2-type zinc-finger protein family.</text>
</comment>
<evidence type="ECO:0000256" key="8">
    <source>
        <dbReference type="ARBA" id="ARBA00022843"/>
    </source>
</evidence>
<dbReference type="Pfam" id="PF00096">
    <property type="entry name" value="zf-C2H2"/>
    <property type="match status" value="3"/>
</dbReference>
<evidence type="ECO:0000256" key="10">
    <source>
        <dbReference type="ARBA" id="ARBA00023015"/>
    </source>
</evidence>
<evidence type="ECO:0000256" key="14">
    <source>
        <dbReference type="ARBA" id="ARBA00038390"/>
    </source>
</evidence>
<dbReference type="Gene3D" id="3.30.160.60">
    <property type="entry name" value="Classic Zinc Finger"/>
    <property type="match status" value="5"/>
</dbReference>
<dbReference type="SMART" id="SM00355">
    <property type="entry name" value="ZnF_C2H2"/>
    <property type="match status" value="6"/>
</dbReference>
<name>A0A851FIM5_PITSO</name>
<dbReference type="PANTHER" id="PTHR24404">
    <property type="entry name" value="ZINC FINGER PROTEIN"/>
    <property type="match status" value="1"/>
</dbReference>
<keyword evidence="12" id="KW-0804">Transcription</keyword>
<dbReference type="FunFam" id="3.30.160.60:FF:000073">
    <property type="entry name" value="IKAROS family zinc finger 1"/>
    <property type="match status" value="1"/>
</dbReference>
<evidence type="ECO:0000256" key="2">
    <source>
        <dbReference type="ARBA" id="ARBA00022499"/>
    </source>
</evidence>
<keyword evidence="5" id="KW-0677">Repeat</keyword>
<evidence type="ECO:0000256" key="6">
    <source>
        <dbReference type="ARBA" id="ARBA00022771"/>
    </source>
</evidence>
<dbReference type="PROSITE" id="PS00028">
    <property type="entry name" value="ZINC_FINGER_C2H2_1"/>
    <property type="match status" value="5"/>
</dbReference>
<evidence type="ECO:0000256" key="3">
    <source>
        <dbReference type="ARBA" id="ARBA00022553"/>
    </source>
</evidence>
<keyword evidence="9" id="KW-0007">Acetylation</keyword>
<evidence type="ECO:0000256" key="16">
    <source>
        <dbReference type="SAM" id="MobiDB-lite"/>
    </source>
</evidence>
<feature type="region of interest" description="Disordered" evidence="16">
    <location>
        <begin position="1"/>
        <end position="20"/>
    </location>
</feature>
<proteinExistence type="inferred from homology"/>
<keyword evidence="7" id="KW-0862">Zinc</keyword>
<evidence type="ECO:0000256" key="11">
    <source>
        <dbReference type="ARBA" id="ARBA00023125"/>
    </source>
</evidence>
<keyword evidence="10" id="KW-0805">Transcription regulation</keyword>
<organism evidence="18 19">
    <name type="scientific">Pitta sordida</name>
    <name type="common">Hooded pitta</name>
    <dbReference type="NCBI Taxonomy" id="9163"/>
    <lineage>
        <taxon>Eukaryota</taxon>
        <taxon>Metazoa</taxon>
        <taxon>Chordata</taxon>
        <taxon>Craniata</taxon>
        <taxon>Vertebrata</taxon>
        <taxon>Euteleostomi</taxon>
        <taxon>Archelosauria</taxon>
        <taxon>Archosauria</taxon>
        <taxon>Dinosauria</taxon>
        <taxon>Saurischia</taxon>
        <taxon>Theropoda</taxon>
        <taxon>Coelurosauria</taxon>
        <taxon>Aves</taxon>
        <taxon>Neognathae</taxon>
        <taxon>Neoaves</taxon>
        <taxon>Telluraves</taxon>
        <taxon>Australaves</taxon>
        <taxon>Passeriformes</taxon>
        <taxon>Pittidae</taxon>
        <taxon>Pitta</taxon>
    </lineage>
</organism>
<dbReference type="FunFam" id="3.30.160.60:FF:000525">
    <property type="entry name" value="IKAROS family zinc finger 1"/>
    <property type="match status" value="1"/>
</dbReference>
<dbReference type="PROSITE" id="PS50157">
    <property type="entry name" value="ZINC_FINGER_C2H2_2"/>
    <property type="match status" value="4"/>
</dbReference>
<dbReference type="Proteomes" id="UP000633448">
    <property type="component" value="Unassembled WGS sequence"/>
</dbReference>
<feature type="domain" description="C2H2-type" evidence="17">
    <location>
        <begin position="141"/>
        <end position="168"/>
    </location>
</feature>
<dbReference type="InterPro" id="IPR036236">
    <property type="entry name" value="Znf_C2H2_sf"/>
</dbReference>
<evidence type="ECO:0000313" key="18">
    <source>
        <dbReference type="EMBL" id="NWI94021.1"/>
    </source>
</evidence>
<evidence type="ECO:0000256" key="5">
    <source>
        <dbReference type="ARBA" id="ARBA00022737"/>
    </source>
</evidence>
<dbReference type="GO" id="GO:0005634">
    <property type="term" value="C:nucleus"/>
    <property type="evidence" value="ECO:0007669"/>
    <property type="project" value="UniProtKB-SubCell"/>
</dbReference>
<keyword evidence="3" id="KW-0597">Phosphoprotein</keyword>
<feature type="non-terminal residue" evidence="18">
    <location>
        <position position="570"/>
    </location>
</feature>
<feature type="non-terminal residue" evidence="18">
    <location>
        <position position="1"/>
    </location>
</feature>
<keyword evidence="8" id="KW-0832">Ubl conjugation</keyword>
<protein>
    <submittedName>
        <fullName evidence="18">IKZF2 protein</fullName>
    </submittedName>
</protein>
<feature type="region of interest" description="Disordered" evidence="16">
    <location>
        <begin position="413"/>
        <end position="484"/>
    </location>
</feature>
<evidence type="ECO:0000256" key="9">
    <source>
        <dbReference type="ARBA" id="ARBA00022990"/>
    </source>
</evidence>
<dbReference type="GO" id="GO:0003700">
    <property type="term" value="F:DNA-binding transcription factor activity"/>
    <property type="evidence" value="ECO:0007669"/>
    <property type="project" value="TreeGrafter"/>
</dbReference>
<keyword evidence="13" id="KW-0539">Nucleus</keyword>
<dbReference type="GO" id="GO:0045944">
    <property type="term" value="P:positive regulation of transcription by RNA polymerase II"/>
    <property type="evidence" value="ECO:0007669"/>
    <property type="project" value="UniProtKB-ARBA"/>
</dbReference>
<sequence>MEAEAADGYITSGDNEYSPEREHCGMAIDLTSSTPNGQHTSPCHMASTNSVKLEMHSDEEYDRKPLIHEDEIRAHDEGSSLEEPFIENNEMVDNRKIQELSSEGGIRLPNGKLKCDVCGMVCIGPNVLMVHKRSHTGERPFHCNQCGASFTQKGNLLRHIKLHSGEKPFKCPFCSYACRRRDALTGHLRTHSELGVWCQVVPGPLARVQDPAPEMEMSTNTPPLQLHHEGGRFPRAVGKPHKCNYCGRSYKQRSSLEEHKERCHNYLQNVSMEAAGQIMSHHVPPMEDCKEQDPVMDNNISVVPFERPAVIEKLTSNMGKRKSSTPQKFVGEKFMRFGYPDISFDMNLTYEKEAELMQSHMMDQAITNAITYLGAEALHPLMQHTPSTIAEVAPVISSAYAQVYHPNRIERPISRETADSHDNTMDGPISLIRPKSRTQDREGSPSNSCLDSTDSDSSHDDHQSYQGNSALNPKRKPSPAYMKEEPKALEVTKASKGSLKDIYKVINGEGEQIRAFKCEHCRVLFLDHVMYTIHMGCHGYRDPLECNICGYRSQDRYEFSSHIVRGEHTF</sequence>
<evidence type="ECO:0000256" key="12">
    <source>
        <dbReference type="ARBA" id="ARBA00023163"/>
    </source>
</evidence>
<dbReference type="FunFam" id="3.30.160.60:FF:000168">
    <property type="entry name" value="zinc finger protein Eos isoform X1"/>
    <property type="match status" value="1"/>
</dbReference>
<accession>A0A851FIM5</accession>
<dbReference type="PANTHER" id="PTHR24404:SF33">
    <property type="entry name" value="ZINC FINGER PROTEIN HELIOS"/>
    <property type="match status" value="1"/>
</dbReference>
<keyword evidence="19" id="KW-1185">Reference proteome</keyword>
<dbReference type="AlphaFoldDB" id="A0A851FIM5"/>
<feature type="compositionally biased region" description="Polar residues" evidence="16">
    <location>
        <begin position="30"/>
        <end position="50"/>
    </location>
</feature>
<dbReference type="EMBL" id="WEKX01020599">
    <property type="protein sequence ID" value="NWI94021.1"/>
    <property type="molecule type" value="Genomic_DNA"/>
</dbReference>
<keyword evidence="2" id="KW-1017">Isopeptide bond</keyword>
<feature type="domain" description="C2H2-type" evidence="17">
    <location>
        <begin position="113"/>
        <end position="140"/>
    </location>
</feature>
<dbReference type="GO" id="GO:0000978">
    <property type="term" value="F:RNA polymerase II cis-regulatory region sequence-specific DNA binding"/>
    <property type="evidence" value="ECO:0007669"/>
    <property type="project" value="TreeGrafter"/>
</dbReference>
<dbReference type="InterPro" id="IPR013087">
    <property type="entry name" value="Znf_C2H2_type"/>
</dbReference>
<dbReference type="GO" id="GO:0042802">
    <property type="term" value="F:identical protein binding"/>
    <property type="evidence" value="ECO:0007669"/>
    <property type="project" value="UniProtKB-ARBA"/>
</dbReference>
<comment type="caution">
    <text evidence="18">The sequence shown here is derived from an EMBL/GenBank/DDBJ whole genome shotgun (WGS) entry which is preliminary data.</text>
</comment>